<evidence type="ECO:0000313" key="5">
    <source>
        <dbReference type="RefSeq" id="XP_031393598.1"/>
    </source>
</evidence>
<feature type="domain" description="BAH" evidence="2">
    <location>
        <begin position="145"/>
        <end position="267"/>
    </location>
</feature>
<dbReference type="PANTHER" id="PTHR31917:SF3">
    <property type="entry name" value="BROMO ADJACENT-LIKE DOMAIN PROTEIN"/>
    <property type="match status" value="1"/>
</dbReference>
<evidence type="ECO:0000256" key="1">
    <source>
        <dbReference type="SAM" id="MobiDB-lite"/>
    </source>
</evidence>
<accession>A0A6P8D940</accession>
<organism evidence="3 4">
    <name type="scientific">Punica granatum</name>
    <name type="common">Pomegranate</name>
    <dbReference type="NCBI Taxonomy" id="22663"/>
    <lineage>
        <taxon>Eukaryota</taxon>
        <taxon>Viridiplantae</taxon>
        <taxon>Streptophyta</taxon>
        <taxon>Embryophyta</taxon>
        <taxon>Tracheophyta</taxon>
        <taxon>Spermatophyta</taxon>
        <taxon>Magnoliopsida</taxon>
        <taxon>eudicotyledons</taxon>
        <taxon>Gunneridae</taxon>
        <taxon>Pentapetalae</taxon>
        <taxon>rosids</taxon>
        <taxon>malvids</taxon>
        <taxon>Myrtales</taxon>
        <taxon>Lythraceae</taxon>
        <taxon>Punica</taxon>
    </lineage>
</organism>
<dbReference type="SMART" id="SM00439">
    <property type="entry name" value="BAH"/>
    <property type="match status" value="1"/>
</dbReference>
<dbReference type="RefSeq" id="XP_031393598.1">
    <property type="nucleotide sequence ID" value="XM_031537738.1"/>
</dbReference>
<dbReference type="GeneID" id="116205220"/>
<dbReference type="RefSeq" id="XP_031393597.1">
    <property type="nucleotide sequence ID" value="XM_031537737.1"/>
</dbReference>
<dbReference type="Pfam" id="PF01426">
    <property type="entry name" value="BAH"/>
    <property type="match status" value="1"/>
</dbReference>
<dbReference type="InterPro" id="IPR043151">
    <property type="entry name" value="BAH_sf"/>
</dbReference>
<gene>
    <name evidence="4 5" type="primary">LOC116205220</name>
</gene>
<evidence type="ECO:0000313" key="3">
    <source>
        <dbReference type="Proteomes" id="UP000515151"/>
    </source>
</evidence>
<dbReference type="Proteomes" id="UP000515151">
    <property type="component" value="Chromosome 4"/>
</dbReference>
<sequence>MTMSVEDSQSFVAWEEQTMCSERGRRLVHYYMRKASGDSVLSVVGTERSIRHMVYVGTDELLRMFGTHRLIKASRKWRARWEVVDLLNSLVSDSRMEDLADRLPSSEQLASRKLRAGTEETKWSGDNWFCANQLKHYTAFCRSNVTITVHSFVYIMAEVDEEKGHYLGYLEDMYEDKKGLKKVRVRWFHLTQEIVHMFPQFHPCPREVFITPHVQVISAEYVEGPATVLTPAHYKNFLATPLQRAPPEILTCCRRLENNKIRPFSLSWLHGYCDQEVVSLLDPTLGSRSKFRGGNGNSDDGDELSHIDGVLSNGPRVQVLRPVCSESRLKIRKGVAGMKISRCQVWKKSLNKIKVRYEDVMGVDDFVVLEEWVPASRVANPDKLGMRCSGRKTIRPSPPKGVTGDCTFEIGSPVDAWWCNGRWEGVVIGRISVPDKVQVYLPVGSRYWFLSLHEVCEFCLLIHLLGEDRILSLEKRYFRNSRNWVDNRWVEIKPKLDIVSFLYSNGSHRLPLCSNSMEEREELPPLKDVSGPSTPNARVITEDKQESPGETHTIAQMSEEAVLSQ</sequence>
<dbReference type="Gene3D" id="2.30.30.490">
    <property type="match status" value="1"/>
</dbReference>
<reference evidence="4 5" key="2">
    <citation type="submission" date="2025-04" db="UniProtKB">
        <authorList>
            <consortium name="RefSeq"/>
        </authorList>
    </citation>
    <scope>IDENTIFICATION</scope>
    <source>
        <tissue evidence="4 5">Leaf</tissue>
    </source>
</reference>
<protein>
    <submittedName>
        <fullName evidence="4 5">Uncharacterized protein LOC116205220 isoform X1</fullName>
    </submittedName>
</protein>
<evidence type="ECO:0000259" key="2">
    <source>
        <dbReference type="PROSITE" id="PS51038"/>
    </source>
</evidence>
<keyword evidence="3" id="KW-1185">Reference proteome</keyword>
<dbReference type="AlphaFoldDB" id="A0A6P8D940"/>
<feature type="region of interest" description="Disordered" evidence="1">
    <location>
        <begin position="521"/>
        <end position="565"/>
    </location>
</feature>
<dbReference type="OrthoDB" id="1883212at2759"/>
<dbReference type="PROSITE" id="PS51038">
    <property type="entry name" value="BAH"/>
    <property type="match status" value="1"/>
</dbReference>
<reference evidence="3" key="1">
    <citation type="journal article" date="2020" name="Plant Biotechnol. J.">
        <title>The pomegranate (Punica granatum L.) draft genome dissects genetic divergence between soft- and hard-seeded cultivars.</title>
        <authorList>
            <person name="Luo X."/>
            <person name="Li H."/>
            <person name="Wu Z."/>
            <person name="Yao W."/>
            <person name="Zhao P."/>
            <person name="Cao D."/>
            <person name="Yu H."/>
            <person name="Li K."/>
            <person name="Poudel K."/>
            <person name="Zhao D."/>
            <person name="Zhang F."/>
            <person name="Xia X."/>
            <person name="Chen L."/>
            <person name="Wang Q."/>
            <person name="Jing D."/>
            <person name="Cao S."/>
        </authorList>
    </citation>
    <scope>NUCLEOTIDE SEQUENCE [LARGE SCALE GENOMIC DNA]</scope>
</reference>
<evidence type="ECO:0000313" key="4">
    <source>
        <dbReference type="RefSeq" id="XP_031393597.1"/>
    </source>
</evidence>
<dbReference type="GO" id="GO:0003682">
    <property type="term" value="F:chromatin binding"/>
    <property type="evidence" value="ECO:0007669"/>
    <property type="project" value="InterPro"/>
</dbReference>
<proteinExistence type="predicted"/>
<dbReference type="PANTHER" id="PTHR31917">
    <property type="entry name" value="AGENET DOMAIN-CONTAINING PROTEIN-RELATED"/>
    <property type="match status" value="1"/>
</dbReference>
<name>A0A6P8D940_PUNGR</name>
<feature type="compositionally biased region" description="Basic and acidic residues" evidence="1">
    <location>
        <begin position="540"/>
        <end position="549"/>
    </location>
</feature>
<dbReference type="InterPro" id="IPR001025">
    <property type="entry name" value="BAH_dom"/>
</dbReference>